<reference evidence="1 2" key="1">
    <citation type="submission" date="2022-08" db="EMBL/GenBank/DDBJ databases">
        <title>Proteogenomics of the novel Dehalobacterium formicoaceticum strain EZ94 highlights a key role of methyltransferases during anaerobic dichloromethane degradation.</title>
        <authorList>
            <person name="Wasmund K."/>
        </authorList>
    </citation>
    <scope>NUCLEOTIDE SEQUENCE [LARGE SCALE GENOMIC DNA]</scope>
    <source>
        <strain evidence="1 2">EZ94</strain>
    </source>
</reference>
<organism evidence="1 2">
    <name type="scientific">Dehalobacterium formicoaceticum</name>
    <dbReference type="NCBI Taxonomy" id="51515"/>
    <lineage>
        <taxon>Bacteria</taxon>
        <taxon>Bacillati</taxon>
        <taxon>Bacillota</taxon>
        <taxon>Clostridia</taxon>
        <taxon>Eubacteriales</taxon>
        <taxon>Peptococcaceae</taxon>
        <taxon>Dehalobacterium</taxon>
    </lineage>
</organism>
<keyword evidence="2" id="KW-1185">Reference proteome</keyword>
<dbReference type="Proteomes" id="UP001524944">
    <property type="component" value="Unassembled WGS sequence"/>
</dbReference>
<evidence type="ECO:0000313" key="1">
    <source>
        <dbReference type="EMBL" id="MCR6544892.1"/>
    </source>
</evidence>
<name>A0ABT1Y1Z6_9FIRM</name>
<evidence type="ECO:0000313" key="2">
    <source>
        <dbReference type="Proteomes" id="UP001524944"/>
    </source>
</evidence>
<gene>
    <name evidence="1" type="ORF">NVS47_05055</name>
</gene>
<accession>A0ABT1Y1Z6</accession>
<comment type="caution">
    <text evidence="1">The sequence shown here is derived from an EMBL/GenBank/DDBJ whole genome shotgun (WGS) entry which is preliminary data.</text>
</comment>
<proteinExistence type="predicted"/>
<dbReference type="EMBL" id="JANPWE010000002">
    <property type="protein sequence ID" value="MCR6544892.1"/>
    <property type="molecule type" value="Genomic_DNA"/>
</dbReference>
<dbReference type="RefSeq" id="WP_257912488.1">
    <property type="nucleotide sequence ID" value="NZ_CP022121.1"/>
</dbReference>
<protein>
    <submittedName>
        <fullName evidence="1">Uncharacterized protein</fullName>
    </submittedName>
</protein>
<sequence>MNRDEMIFAPLSDQDLTKIQEAEKMVNQQGGKNDIILLAYAKK</sequence>